<feature type="compositionally biased region" description="Low complexity" evidence="1">
    <location>
        <begin position="593"/>
        <end position="614"/>
    </location>
</feature>
<feature type="compositionally biased region" description="Polar residues" evidence="1">
    <location>
        <begin position="650"/>
        <end position="667"/>
    </location>
</feature>
<dbReference type="SUPFAM" id="SSF52540">
    <property type="entry name" value="P-loop containing nucleoside triphosphate hydrolases"/>
    <property type="match status" value="1"/>
</dbReference>
<dbReference type="AlphaFoldDB" id="A0A6N9VCS8"/>
<organism evidence="2 3">
    <name type="scientific">Streptomyces microflavus</name>
    <name type="common">Streptomyces lipmanii</name>
    <dbReference type="NCBI Taxonomy" id="1919"/>
    <lineage>
        <taxon>Bacteria</taxon>
        <taxon>Bacillati</taxon>
        <taxon>Actinomycetota</taxon>
        <taxon>Actinomycetes</taxon>
        <taxon>Kitasatosporales</taxon>
        <taxon>Streptomycetaceae</taxon>
        <taxon>Streptomyces</taxon>
    </lineage>
</organism>
<dbReference type="RefSeq" id="WP_164358175.1">
    <property type="nucleotide sequence ID" value="NZ_JAAGME010001046.1"/>
</dbReference>
<dbReference type="SUPFAM" id="SSF103473">
    <property type="entry name" value="MFS general substrate transporter"/>
    <property type="match status" value="1"/>
</dbReference>
<feature type="region of interest" description="Disordered" evidence="1">
    <location>
        <begin position="649"/>
        <end position="674"/>
    </location>
</feature>
<name>A0A6N9VCS8_STRMI</name>
<feature type="compositionally biased region" description="Polar residues" evidence="1">
    <location>
        <begin position="8"/>
        <end position="17"/>
    </location>
</feature>
<evidence type="ECO:0000256" key="1">
    <source>
        <dbReference type="SAM" id="MobiDB-lite"/>
    </source>
</evidence>
<dbReference type="Proteomes" id="UP000471648">
    <property type="component" value="Unassembled WGS sequence"/>
</dbReference>
<feature type="region of interest" description="Disordered" evidence="1">
    <location>
        <begin position="1"/>
        <end position="40"/>
    </location>
</feature>
<protein>
    <recommendedName>
        <fullName evidence="4">FtsK domain-containing protein</fullName>
    </recommendedName>
</protein>
<dbReference type="InterPro" id="IPR027417">
    <property type="entry name" value="P-loop_NTPase"/>
</dbReference>
<gene>
    <name evidence="2" type="ORF">G3I39_25000</name>
</gene>
<dbReference type="EMBL" id="JAAGME010001046">
    <property type="protein sequence ID" value="NEB70287.1"/>
    <property type="molecule type" value="Genomic_DNA"/>
</dbReference>
<evidence type="ECO:0000313" key="2">
    <source>
        <dbReference type="EMBL" id="NEB70287.1"/>
    </source>
</evidence>
<dbReference type="InterPro" id="IPR036259">
    <property type="entry name" value="MFS_trans_sf"/>
</dbReference>
<comment type="caution">
    <text evidence="2">The sequence shown here is derived from an EMBL/GenBank/DDBJ whole genome shotgun (WGS) entry which is preliminary data.</text>
</comment>
<feature type="compositionally biased region" description="Basic residues" evidence="1">
    <location>
        <begin position="21"/>
        <end position="30"/>
    </location>
</feature>
<dbReference type="Gene3D" id="3.40.50.300">
    <property type="entry name" value="P-loop containing nucleotide triphosphate hydrolases"/>
    <property type="match status" value="1"/>
</dbReference>
<accession>A0A6N9VCS8</accession>
<feature type="region of interest" description="Disordered" evidence="1">
    <location>
        <begin position="581"/>
        <end position="634"/>
    </location>
</feature>
<sequence length="751" mass="80633">MAEPQRLYLTNTPSPADTTKTPRKTTKKQSRLPPLDWAAPHGPITGAVSATTGAYATALLGTATGMPDTLPLLIGAAGAIGHGIGHSVYRRLTARTGVTRAASWLLAGGWTTWAMTTGPLTWVAAGTLTGIGVGIGAMASNAAMHEEAAEDERVTAEARQLAQELDAGRRAIANDWHDRLLRVTRIDVKVFAVEQWKNGAGYSIAGELPGGAVWTNIRDRHRALAADARLPRGCTVHVEEGDIQGRVVLDITTVNIMGDIVDYPTDYSALSILTGIPWGSQPNSEPVTVYLREACALVLGPPGSGKSTFLDGIITGFARCVDVVTWVIDLKAGAVGRPWARPWLEAQGHMKPTPGTERAPQGTRPGVDWIASTPAEALLMMRVVLAINAARQHHYQDLMDAANTTLLPVSRSIPQIEVVIDEGAELLSASTHGDPVMKELQAAVKKTMRTTRAMAERLVLTAIDGNVSAIGNTEVRKFSPVGAALTSGESVTSNISKLFSSVRVDTSQLNEKGAGVIGQAGADGFDPTPFKTWRTSPNMVRDVVLATNDIRPHLDQASADAGGDIYAQRWTPERAGWLWGATEYTDPEPGNAPTLPTQTTAPQPTPRTARPTPTDGGGLNLSYKRRQQPLPDEDPDQLAARLMKQIDDQYGTTDEPGTNKLNLSYKRSQPEEKTDPRLTFVRNLIRAAGPDGLDTRDLWPALTQEFGIEGWDRTVITNWLSKDVLASLLHRKAKGVYGYGPQSAEDTAADE</sequence>
<proteinExistence type="predicted"/>
<evidence type="ECO:0000313" key="3">
    <source>
        <dbReference type="Proteomes" id="UP000471648"/>
    </source>
</evidence>
<reference evidence="2 3" key="1">
    <citation type="submission" date="2020-01" db="EMBL/GenBank/DDBJ databases">
        <title>Insect and environment-associated Actinomycetes.</title>
        <authorList>
            <person name="Currrie C."/>
            <person name="Chevrette M."/>
            <person name="Carlson C."/>
            <person name="Stubbendieck R."/>
            <person name="Wendt-Pienkowski E."/>
        </authorList>
    </citation>
    <scope>NUCLEOTIDE SEQUENCE [LARGE SCALE GENOMIC DNA]</scope>
    <source>
        <strain evidence="2 3">SID14438</strain>
    </source>
</reference>
<evidence type="ECO:0008006" key="4">
    <source>
        <dbReference type="Google" id="ProtNLM"/>
    </source>
</evidence>
<feature type="region of interest" description="Disordered" evidence="1">
    <location>
        <begin position="347"/>
        <end position="366"/>
    </location>
</feature>